<accession>A0A8T9ZY74</accession>
<comment type="function">
    <text evidence="1">Core subunit of the mitochondrial membrane respiratory chain NADH dehydrogenase (Complex I) that is believed to belong to the minimal assembly required for catalysis. Complex I functions in the transfer of electrons from NADH to the respiratory chain. The immediate electron acceptor for the enzyme is believed to be ubiquinone.</text>
</comment>
<dbReference type="InterPro" id="IPR003918">
    <property type="entry name" value="NADH_UbQ_OxRdtase"/>
</dbReference>
<feature type="transmembrane region" description="Helical" evidence="17">
    <location>
        <begin position="271"/>
        <end position="291"/>
    </location>
</feature>
<feature type="transmembrane region" description="Helical" evidence="17">
    <location>
        <begin position="210"/>
        <end position="229"/>
    </location>
</feature>
<dbReference type="GO" id="GO:0008137">
    <property type="term" value="F:NADH dehydrogenase (ubiquinone) activity"/>
    <property type="evidence" value="ECO:0007669"/>
    <property type="project" value="UniProtKB-UniRule"/>
</dbReference>
<feature type="domain" description="NADH:ubiquinone oxidoreductase chain 4 N-terminal" evidence="20">
    <location>
        <begin position="1"/>
        <end position="102"/>
    </location>
</feature>
<evidence type="ECO:0000256" key="3">
    <source>
        <dbReference type="ARBA" id="ARBA00009025"/>
    </source>
</evidence>
<evidence type="ECO:0000256" key="5">
    <source>
        <dbReference type="ARBA" id="ARBA00021006"/>
    </source>
</evidence>
<proteinExistence type="inferred from homology"/>
<keyword evidence="15 17" id="KW-0472">Membrane</keyword>
<evidence type="ECO:0000259" key="20">
    <source>
        <dbReference type="Pfam" id="PF01059"/>
    </source>
</evidence>
<keyword evidence="11 17" id="KW-1133">Transmembrane helix</keyword>
<evidence type="ECO:0000256" key="17">
    <source>
        <dbReference type="RuleBase" id="RU003297"/>
    </source>
</evidence>
<dbReference type="GO" id="GO:0048039">
    <property type="term" value="F:ubiquinone binding"/>
    <property type="evidence" value="ECO:0007669"/>
    <property type="project" value="TreeGrafter"/>
</dbReference>
<comment type="subcellular location">
    <subcellularLocation>
        <location evidence="2 17">Mitochondrion membrane</location>
        <topology evidence="2 17">Multi-pass membrane protein</topology>
    </subcellularLocation>
</comment>
<evidence type="ECO:0000256" key="4">
    <source>
        <dbReference type="ARBA" id="ARBA00012944"/>
    </source>
</evidence>
<comment type="catalytic activity">
    <reaction evidence="16 17">
        <text>a ubiquinone + NADH + 5 H(+)(in) = a ubiquinol + NAD(+) + 4 H(+)(out)</text>
        <dbReference type="Rhea" id="RHEA:29091"/>
        <dbReference type="Rhea" id="RHEA-COMP:9565"/>
        <dbReference type="Rhea" id="RHEA-COMP:9566"/>
        <dbReference type="ChEBI" id="CHEBI:15378"/>
        <dbReference type="ChEBI" id="CHEBI:16389"/>
        <dbReference type="ChEBI" id="CHEBI:17976"/>
        <dbReference type="ChEBI" id="CHEBI:57540"/>
        <dbReference type="ChEBI" id="CHEBI:57945"/>
        <dbReference type="EC" id="7.1.1.2"/>
    </reaction>
</comment>
<evidence type="ECO:0000256" key="10">
    <source>
        <dbReference type="ARBA" id="ARBA00022982"/>
    </source>
</evidence>
<evidence type="ECO:0000256" key="9">
    <source>
        <dbReference type="ARBA" id="ARBA00022967"/>
    </source>
</evidence>
<evidence type="ECO:0000256" key="12">
    <source>
        <dbReference type="ARBA" id="ARBA00023027"/>
    </source>
</evidence>
<dbReference type="Pfam" id="PF01059">
    <property type="entry name" value="Oxidored_q5_N"/>
    <property type="match status" value="1"/>
</dbReference>
<evidence type="ECO:0000313" key="21">
    <source>
        <dbReference type="EMBL" id="UPL66045.1"/>
    </source>
</evidence>
<keyword evidence="7 17" id="KW-0679">Respiratory chain</keyword>
<keyword evidence="6 17" id="KW-0813">Transport</keyword>
<evidence type="ECO:0000256" key="7">
    <source>
        <dbReference type="ARBA" id="ARBA00022660"/>
    </source>
</evidence>
<dbReference type="Pfam" id="PF00361">
    <property type="entry name" value="Proton_antipo_M"/>
    <property type="match status" value="1"/>
</dbReference>
<organism evidence="21">
    <name type="scientific">Arbanatus sp</name>
    <dbReference type="NCBI Taxonomy" id="2931282"/>
    <lineage>
        <taxon>Eukaryota</taxon>
        <taxon>Metazoa</taxon>
        <taxon>Ecdysozoa</taxon>
        <taxon>Arthropoda</taxon>
        <taxon>Hexapoda</taxon>
        <taxon>Insecta</taxon>
        <taxon>Pterygota</taxon>
        <taxon>Neoptera</taxon>
        <taxon>Paraneoptera</taxon>
        <taxon>Hemiptera</taxon>
        <taxon>Heteroptera</taxon>
        <taxon>Panheteroptera</taxon>
        <taxon>Pentatomomorpha</taxon>
        <taxon>Aradoidea</taxon>
        <taxon>Aradidae</taxon>
        <taxon>Mezirinae</taxon>
        <taxon>Arbanatus</taxon>
    </lineage>
</organism>
<feature type="transmembrane region" description="Helical" evidence="17">
    <location>
        <begin position="27"/>
        <end position="47"/>
    </location>
</feature>
<dbReference type="AlphaFoldDB" id="A0A8T9ZY74"/>
<dbReference type="PANTHER" id="PTHR43507:SF20">
    <property type="entry name" value="NADH-UBIQUINONE OXIDOREDUCTASE CHAIN 4"/>
    <property type="match status" value="1"/>
</dbReference>
<dbReference type="GO" id="GO:0003954">
    <property type="term" value="F:NADH dehydrogenase activity"/>
    <property type="evidence" value="ECO:0007669"/>
    <property type="project" value="TreeGrafter"/>
</dbReference>
<keyword evidence="12 17" id="KW-0520">NAD</keyword>
<dbReference type="GO" id="GO:0042773">
    <property type="term" value="P:ATP synthesis coupled electron transport"/>
    <property type="evidence" value="ECO:0007669"/>
    <property type="project" value="InterPro"/>
</dbReference>
<comment type="similarity">
    <text evidence="3 17">Belongs to the complex I subunit 4 family.</text>
</comment>
<dbReference type="PANTHER" id="PTHR43507">
    <property type="entry name" value="NADH-UBIQUINONE OXIDOREDUCTASE CHAIN 4"/>
    <property type="match status" value="1"/>
</dbReference>
<feature type="domain" description="NADH:quinone oxidoreductase/Mrp antiporter transmembrane" evidence="19">
    <location>
        <begin position="105"/>
        <end position="387"/>
    </location>
</feature>
<dbReference type="InterPro" id="IPR000260">
    <property type="entry name" value="NADH4_N"/>
</dbReference>
<feature type="transmembrane region" description="Helical" evidence="17">
    <location>
        <begin position="59"/>
        <end position="78"/>
    </location>
</feature>
<dbReference type="EC" id="7.1.1.2" evidence="4 17"/>
<evidence type="ECO:0000256" key="13">
    <source>
        <dbReference type="ARBA" id="ARBA00023075"/>
    </source>
</evidence>
<evidence type="ECO:0000256" key="2">
    <source>
        <dbReference type="ARBA" id="ARBA00004225"/>
    </source>
</evidence>
<feature type="signal peptide" evidence="18">
    <location>
        <begin position="1"/>
        <end position="17"/>
    </location>
</feature>
<evidence type="ECO:0000256" key="16">
    <source>
        <dbReference type="ARBA" id="ARBA00049551"/>
    </source>
</evidence>
<feature type="transmembrane region" description="Helical" evidence="17">
    <location>
        <begin position="84"/>
        <end position="104"/>
    </location>
</feature>
<evidence type="ECO:0000256" key="15">
    <source>
        <dbReference type="ARBA" id="ARBA00023136"/>
    </source>
</evidence>
<feature type="chain" id="PRO_5035921484" description="NADH-ubiquinone oxidoreductase chain 4" evidence="18">
    <location>
        <begin position="18"/>
        <end position="441"/>
    </location>
</feature>
<feature type="transmembrane region" description="Helical" evidence="17">
    <location>
        <begin position="138"/>
        <end position="160"/>
    </location>
</feature>
<keyword evidence="18" id="KW-0732">Signal</keyword>
<dbReference type="PRINTS" id="PR01437">
    <property type="entry name" value="NUOXDRDTASE4"/>
</dbReference>
<feature type="transmembrane region" description="Helical" evidence="17">
    <location>
        <begin position="370"/>
        <end position="398"/>
    </location>
</feature>
<keyword evidence="10 17" id="KW-0249">Electron transport</keyword>
<dbReference type="GO" id="GO:0031966">
    <property type="term" value="C:mitochondrial membrane"/>
    <property type="evidence" value="ECO:0007669"/>
    <property type="project" value="UniProtKB-SubCell"/>
</dbReference>
<keyword evidence="8 17" id="KW-0812">Transmembrane</keyword>
<feature type="transmembrane region" description="Helical" evidence="17">
    <location>
        <begin position="241"/>
        <end position="265"/>
    </location>
</feature>
<dbReference type="GO" id="GO:0015990">
    <property type="term" value="P:electron transport coupled proton transport"/>
    <property type="evidence" value="ECO:0007669"/>
    <property type="project" value="TreeGrafter"/>
</dbReference>
<evidence type="ECO:0000259" key="19">
    <source>
        <dbReference type="Pfam" id="PF00361"/>
    </source>
</evidence>
<name>A0A8T9ZY74_9HEMI</name>
<feature type="transmembrane region" description="Helical" evidence="17">
    <location>
        <begin position="298"/>
        <end position="319"/>
    </location>
</feature>
<feature type="transmembrane region" description="Helical" evidence="17">
    <location>
        <begin position="111"/>
        <end position="132"/>
    </location>
</feature>
<protein>
    <recommendedName>
        <fullName evidence="5 17">NADH-ubiquinone oxidoreductase chain 4</fullName>
        <ecNumber evidence="4 17">7.1.1.2</ecNumber>
    </recommendedName>
</protein>
<evidence type="ECO:0000256" key="6">
    <source>
        <dbReference type="ARBA" id="ARBA00022448"/>
    </source>
</evidence>
<keyword evidence="14 17" id="KW-0496">Mitochondrion</keyword>
<evidence type="ECO:0000256" key="8">
    <source>
        <dbReference type="ARBA" id="ARBA00022692"/>
    </source>
</evidence>
<feature type="transmembrane region" description="Helical" evidence="17">
    <location>
        <begin position="418"/>
        <end position="439"/>
    </location>
</feature>
<evidence type="ECO:0000256" key="14">
    <source>
        <dbReference type="ARBA" id="ARBA00023128"/>
    </source>
</evidence>
<dbReference type="EMBL" id="MW619704">
    <property type="protein sequence ID" value="UPL66045.1"/>
    <property type="molecule type" value="Genomic_DNA"/>
</dbReference>
<keyword evidence="9" id="KW-1278">Translocase</keyword>
<evidence type="ECO:0000256" key="1">
    <source>
        <dbReference type="ARBA" id="ARBA00003257"/>
    </source>
</evidence>
<evidence type="ECO:0000256" key="18">
    <source>
        <dbReference type="SAM" id="SignalP"/>
    </source>
</evidence>
<feature type="transmembrane region" description="Helical" evidence="17">
    <location>
        <begin position="331"/>
        <end position="349"/>
    </location>
</feature>
<evidence type="ECO:0000256" key="11">
    <source>
        <dbReference type="ARBA" id="ARBA00022989"/>
    </source>
</evidence>
<reference evidence="21" key="1">
    <citation type="journal article" date="2022" name="Cladistics">
        <title>Diversification of the phytophagous lineages of true bugs (Insecta: Hemiptera: Heteroptera) shortly after that of the flowering plants.</title>
        <authorList>
            <person name="Ye F."/>
            <person name="Kment P."/>
            <person name="Redei D."/>
            <person name="Luo J.Y."/>
            <person name="Wang Y.H."/>
            <person name="Kuechler S.M."/>
            <person name="Zhang W.W."/>
            <person name="Chen P.P."/>
            <person name="Wu H.Y."/>
            <person name="Wu Y.Z."/>
            <person name="Sun X.Y."/>
            <person name="Ding L."/>
            <person name="Wang Y.R."/>
            <person name="Xie Q."/>
        </authorList>
    </citation>
    <scope>NUCLEOTIDE SEQUENCE</scope>
</reference>
<geneLocation type="mitochondrion" evidence="21"/>
<keyword evidence="13 17" id="KW-0830">Ubiquinone</keyword>
<sequence>MMKVVLMLIFLIPIAVAESWWLMVIGLMIEFVMCFLTFHFFDYLSFISYGFGMDLISGWLILLTLWVSFLMVMASVYVKLGLDFLMEFMLLVLVLCLFLVMCFVSSNMFLFYFFFESSIIPTLFLVFGWGYQVERLMAGLYFLFYTLFASLPMLVALFWIMNYNFTLFISIIDVDFGICLYLSMFMAFFVKMPMVFFHYWLPSAHVEAPVSGSMILAGVLLKLGGYGMYRVMSFAWHSTLLYNDYFIIISMVGMVFVGILCLFQVDMSAMVAYSSVSHMALVICGILALNIYGLTGSFIMMIGHGLCSSALFCLVNMSYERTFTRSLYVNKGLITIVPSISMFWFMFCANNMACPNSLNLFGEFMLINSLVSWSLVSLLFLGVSSFLSCCINIYLYSITQHGNFSVSNSFSTVSVREYLLLLMHWIPLNLLFLGLDTFCGF</sequence>
<comment type="function">
    <text evidence="17">Core subunit of the mitochondrial membrane respiratory chain NADH dehydrogenase (Complex I) which catalyzes electron transfer from NADH through the respiratory chain, using ubiquinone as an electron acceptor. Essential for the catalytic activity and assembly of complex I.</text>
</comment>
<dbReference type="InterPro" id="IPR001750">
    <property type="entry name" value="ND/Mrp_TM"/>
</dbReference>